<protein>
    <recommendedName>
        <fullName evidence="3">2',5'-phosphodiesterase 12</fullName>
    </recommendedName>
</protein>
<name>A0AAV2T6V2_CALDB</name>
<dbReference type="InterPro" id="IPR050410">
    <property type="entry name" value="CCR4/nocturin_mRNA_transcr"/>
</dbReference>
<evidence type="ECO:0000313" key="1">
    <source>
        <dbReference type="EMBL" id="CAL5132576.1"/>
    </source>
</evidence>
<dbReference type="GO" id="GO:0000175">
    <property type="term" value="F:3'-5'-RNA exonuclease activity"/>
    <property type="evidence" value="ECO:0007669"/>
    <property type="project" value="TreeGrafter"/>
</dbReference>
<dbReference type="Gene3D" id="3.60.10.10">
    <property type="entry name" value="Endonuclease/exonuclease/phosphatase"/>
    <property type="match status" value="1"/>
</dbReference>
<proteinExistence type="predicted"/>
<evidence type="ECO:0000313" key="2">
    <source>
        <dbReference type="Proteomes" id="UP001497525"/>
    </source>
</evidence>
<dbReference type="EMBL" id="CAXLJL010000130">
    <property type="protein sequence ID" value="CAL5132576.1"/>
    <property type="molecule type" value="Genomic_DNA"/>
</dbReference>
<evidence type="ECO:0008006" key="3">
    <source>
        <dbReference type="Google" id="ProtNLM"/>
    </source>
</evidence>
<dbReference type="SUPFAM" id="SSF56219">
    <property type="entry name" value="DNase I-like"/>
    <property type="match status" value="1"/>
</dbReference>
<gene>
    <name evidence="1" type="ORF">CDAUBV1_LOCUS5417</name>
</gene>
<dbReference type="PANTHER" id="PTHR12121">
    <property type="entry name" value="CARBON CATABOLITE REPRESSOR PROTEIN 4"/>
    <property type="match status" value="1"/>
</dbReference>
<accession>A0AAV2T6V2</accession>
<dbReference type="AlphaFoldDB" id="A0AAV2T6V2"/>
<dbReference type="PANTHER" id="PTHR12121:SF36">
    <property type="entry name" value="ENDONUCLEASE_EXONUCLEASE_PHOSPHATASE DOMAIN-CONTAINING PROTEIN"/>
    <property type="match status" value="1"/>
</dbReference>
<comment type="caution">
    <text evidence="1">The sequence shown here is derived from an EMBL/GenBank/DDBJ whole genome shotgun (WGS) entry which is preliminary data.</text>
</comment>
<dbReference type="Proteomes" id="UP001497525">
    <property type="component" value="Unassembled WGS sequence"/>
</dbReference>
<reference evidence="1" key="1">
    <citation type="submission" date="2024-06" db="EMBL/GenBank/DDBJ databases">
        <authorList>
            <person name="Liu X."/>
            <person name="Lenzi L."/>
            <person name="Haldenby T S."/>
            <person name="Uol C."/>
        </authorList>
    </citation>
    <scope>NUCLEOTIDE SEQUENCE</scope>
</reference>
<sequence>MASHPMVTRSSSFGTAQQPIITERGANCLCVYRTRNENESCIGLELFVNLPDDHTARICFRRPCTETVSSFLARLNTSLNKRLLSFPRKKSQNASNWELKTKKCALVGARILHISAHPDSTHQDIDQNATLEEVLLLKSAVEGRGMAKGRKLLCLHFEPGGETQCPLVFHPARILRCRLITVPMIGCPVVPLIESENACLRKSTFRWFIGKSGNWGEQYIHEGFIFTPCPDQIGCDLRLQICIRNASGEVGIPFGDENTFGAFGQPVRCKWIIQPGPVQNFITERNDNADVRTPADNVRIVSYNILADLYASLPDAKSIIFRHCPLNYLNHAYRLPLILRELISYRADFICLQEVDCGIFEYYLQPALEYGSGMAGIFLEKGLVTTNTGNPLKPSASTKGKGEGCALFYKSSRFELLQDCSLPSMVAYAIETPELHDTVLKVQNNLDRPYPSSPKHFPSDRKADYRKSFNHCFVAGLFNVLHLKKDQEVVQISADSRRLLLVGNTHFYFHPCADEIRCVQARAVLHRVCSVLTGCSVLSQFPISVILAGDINQSPDGPAYKVLVSEVTAENNVHLHLRSAYKYNPSEFTSWVPGFQMPLDVVLYDSHSGLNCVQTLPLFSEEQIKYYLCNDRAVIWKCSAPRADILKENDIFALPNAQFPSDHVALVVDFSWLSSH</sequence>
<organism evidence="1 2">
    <name type="scientific">Calicophoron daubneyi</name>
    <name type="common">Rumen fluke</name>
    <name type="synonym">Paramphistomum daubneyi</name>
    <dbReference type="NCBI Taxonomy" id="300641"/>
    <lineage>
        <taxon>Eukaryota</taxon>
        <taxon>Metazoa</taxon>
        <taxon>Spiralia</taxon>
        <taxon>Lophotrochozoa</taxon>
        <taxon>Platyhelminthes</taxon>
        <taxon>Trematoda</taxon>
        <taxon>Digenea</taxon>
        <taxon>Plagiorchiida</taxon>
        <taxon>Pronocephalata</taxon>
        <taxon>Paramphistomoidea</taxon>
        <taxon>Paramphistomidae</taxon>
        <taxon>Calicophoron</taxon>
    </lineage>
</organism>
<dbReference type="InterPro" id="IPR036691">
    <property type="entry name" value="Endo/exonu/phosph_ase_sf"/>
</dbReference>